<reference evidence="2" key="1">
    <citation type="journal article" date="2014" name="Int. J. Syst. Evol. Microbiol.">
        <title>Complete genome sequence of Corynebacterium casei LMG S-19264T (=DSM 44701T), isolated from a smear-ripened cheese.</title>
        <authorList>
            <consortium name="US DOE Joint Genome Institute (JGI-PGF)"/>
            <person name="Walter F."/>
            <person name="Albersmeier A."/>
            <person name="Kalinowski J."/>
            <person name="Ruckert C."/>
        </authorList>
    </citation>
    <scope>NUCLEOTIDE SEQUENCE</scope>
    <source>
        <strain evidence="2">CGMCC 1.7081</strain>
    </source>
</reference>
<sequence length="153" mass="17732">MSPAGAEATGSEARFRFQQQARSARLIILLAAIYLVLIAAYLFLDALWWLLALLALPTLPALSDLIRNPDAGLEIDATTFRWWSGRHRREVPLSEIDHIRMDTRWDFSVRVRLMLRSGRYLQLPHESLPHHRGLEQGLIARDLRVERHHFTVF</sequence>
<dbReference type="EMBL" id="BNAP01000007">
    <property type="protein sequence ID" value="GHG90782.1"/>
    <property type="molecule type" value="Genomic_DNA"/>
</dbReference>
<gene>
    <name evidence="2" type="ORF">GCM10010961_21710</name>
</gene>
<evidence type="ECO:0000313" key="2">
    <source>
        <dbReference type="EMBL" id="GHG90782.1"/>
    </source>
</evidence>
<dbReference type="RefSeq" id="WP_035366589.1">
    <property type="nucleotide sequence ID" value="NZ_BNAP01000007.1"/>
</dbReference>
<evidence type="ECO:0000256" key="1">
    <source>
        <dbReference type="SAM" id="Phobius"/>
    </source>
</evidence>
<protein>
    <submittedName>
        <fullName evidence="2">Uncharacterized protein</fullName>
    </submittedName>
</protein>
<evidence type="ECO:0000313" key="3">
    <source>
        <dbReference type="Proteomes" id="UP000611500"/>
    </source>
</evidence>
<proteinExistence type="predicted"/>
<keyword evidence="1" id="KW-0812">Transmembrane</keyword>
<name>A0A8J3H8U3_9RHOB</name>
<keyword evidence="3" id="KW-1185">Reference proteome</keyword>
<keyword evidence="1" id="KW-1133">Transmembrane helix</keyword>
<reference evidence="2" key="2">
    <citation type="submission" date="2020-09" db="EMBL/GenBank/DDBJ databases">
        <authorList>
            <person name="Sun Q."/>
            <person name="Zhou Y."/>
        </authorList>
    </citation>
    <scope>NUCLEOTIDE SEQUENCE</scope>
    <source>
        <strain evidence="2">CGMCC 1.7081</strain>
    </source>
</reference>
<dbReference type="AlphaFoldDB" id="A0A8J3H8U3"/>
<comment type="caution">
    <text evidence="2">The sequence shown here is derived from an EMBL/GenBank/DDBJ whole genome shotgun (WGS) entry which is preliminary data.</text>
</comment>
<feature type="transmembrane region" description="Helical" evidence="1">
    <location>
        <begin position="24"/>
        <end position="42"/>
    </location>
</feature>
<keyword evidence="1" id="KW-0472">Membrane</keyword>
<dbReference type="Proteomes" id="UP000611500">
    <property type="component" value="Unassembled WGS sequence"/>
</dbReference>
<accession>A0A8J3H8U3</accession>
<organism evidence="2 3">
    <name type="scientific">Pseudodonghicola xiamenensis</name>
    <dbReference type="NCBI Taxonomy" id="337702"/>
    <lineage>
        <taxon>Bacteria</taxon>
        <taxon>Pseudomonadati</taxon>
        <taxon>Pseudomonadota</taxon>
        <taxon>Alphaproteobacteria</taxon>
        <taxon>Rhodobacterales</taxon>
        <taxon>Paracoccaceae</taxon>
        <taxon>Pseudodonghicola</taxon>
    </lineage>
</organism>